<feature type="active site" description="Proton donor" evidence="5">
    <location>
        <position position="10"/>
    </location>
</feature>
<dbReference type="NCBIfam" id="TIGR01488">
    <property type="entry name" value="HAD-SF-IB"/>
    <property type="match status" value="1"/>
</dbReference>
<evidence type="ECO:0000256" key="3">
    <source>
        <dbReference type="ARBA" id="ARBA00022801"/>
    </source>
</evidence>
<dbReference type="PIRSF" id="PIRSF031051">
    <property type="entry name" value="PyrdxlP_Pase_PHOSPHO2"/>
    <property type="match status" value="1"/>
</dbReference>
<dbReference type="Pfam" id="PF06888">
    <property type="entry name" value="Put_Phosphatase"/>
    <property type="match status" value="1"/>
</dbReference>
<dbReference type="InterPro" id="IPR023214">
    <property type="entry name" value="HAD_sf"/>
</dbReference>
<evidence type="ECO:0000256" key="1">
    <source>
        <dbReference type="ARBA" id="ARBA00001946"/>
    </source>
</evidence>
<keyword evidence="3" id="KW-0378">Hydrolase</keyword>
<feature type="binding site" evidence="6">
    <location>
        <position position="94"/>
    </location>
    <ligand>
        <name>substrate</name>
    </ligand>
</feature>
<evidence type="ECO:0000256" key="6">
    <source>
        <dbReference type="PIRSR" id="PIRSR031051-2"/>
    </source>
</evidence>
<feature type="binding site" evidence="7">
    <location>
        <position position="8"/>
    </location>
    <ligand>
        <name>Mg(2+)</name>
        <dbReference type="ChEBI" id="CHEBI:18420"/>
    </ligand>
</feature>
<feature type="active site" description="Nucleophile" evidence="5">
    <location>
        <position position="8"/>
    </location>
</feature>
<comment type="caution">
    <text evidence="8">The sequence shown here is derived from an EMBL/GenBank/DDBJ whole genome shotgun (WGS) entry which is preliminary data.</text>
</comment>
<evidence type="ECO:0000256" key="7">
    <source>
        <dbReference type="PIRSR" id="PIRSR031051-3"/>
    </source>
</evidence>
<feature type="binding site" evidence="7">
    <location>
        <position position="194"/>
    </location>
    <ligand>
        <name>Mg(2+)</name>
        <dbReference type="ChEBI" id="CHEBI:18420"/>
    </ligand>
</feature>
<protein>
    <recommendedName>
        <fullName evidence="10">Phosphatase</fullName>
    </recommendedName>
</protein>
<dbReference type="NCBIfam" id="TIGR01489">
    <property type="entry name" value="DKMTPPase-SF"/>
    <property type="match status" value="1"/>
</dbReference>
<dbReference type="InterPro" id="IPR036412">
    <property type="entry name" value="HAD-like_sf"/>
</dbReference>
<feature type="binding site" evidence="6">
    <location>
        <position position="19"/>
    </location>
    <ligand>
        <name>substrate</name>
    </ligand>
</feature>
<evidence type="ECO:0000256" key="2">
    <source>
        <dbReference type="ARBA" id="ARBA00022723"/>
    </source>
</evidence>
<evidence type="ECO:0000256" key="4">
    <source>
        <dbReference type="ARBA" id="ARBA00022842"/>
    </source>
</evidence>
<dbReference type="Proteomes" id="UP000738359">
    <property type="component" value="Unassembled WGS sequence"/>
</dbReference>
<dbReference type="Gene3D" id="3.40.50.1000">
    <property type="entry name" value="HAD superfamily/HAD-like"/>
    <property type="match status" value="2"/>
</dbReference>
<evidence type="ECO:0000256" key="5">
    <source>
        <dbReference type="PIRSR" id="PIRSR031051-1"/>
    </source>
</evidence>
<dbReference type="AlphaFoldDB" id="A0A9P6M7D7"/>
<name>A0A9P6M7D7_MORAP</name>
<comment type="cofactor">
    <cofactor evidence="1 7">
        <name>Mg(2+)</name>
        <dbReference type="ChEBI" id="CHEBI:18420"/>
    </cofactor>
</comment>
<gene>
    <name evidence="8" type="ORF">BGZ70_003585</name>
</gene>
<evidence type="ECO:0008006" key="10">
    <source>
        <dbReference type="Google" id="ProtNLM"/>
    </source>
</evidence>
<dbReference type="EMBL" id="JAAAHY010000002">
    <property type="protein sequence ID" value="KAF9968847.1"/>
    <property type="molecule type" value="Genomic_DNA"/>
</dbReference>
<reference evidence="8" key="1">
    <citation type="journal article" date="2020" name="Fungal Divers.">
        <title>Resolving the Mortierellaceae phylogeny through synthesis of multi-gene phylogenetics and phylogenomics.</title>
        <authorList>
            <person name="Vandepol N."/>
            <person name="Liber J."/>
            <person name="Desiro A."/>
            <person name="Na H."/>
            <person name="Kennedy M."/>
            <person name="Barry K."/>
            <person name="Grigoriev I.V."/>
            <person name="Miller A.N."/>
            <person name="O'Donnell K."/>
            <person name="Stajich J.E."/>
            <person name="Bonito G."/>
        </authorList>
    </citation>
    <scope>NUCLEOTIDE SEQUENCE</scope>
    <source>
        <strain evidence="8">CK1249</strain>
    </source>
</reference>
<dbReference type="InterPro" id="IPR016965">
    <property type="entry name" value="Pase_PHOSPHO-typ"/>
</dbReference>
<dbReference type="SUPFAM" id="SSF56784">
    <property type="entry name" value="HAD-like"/>
    <property type="match status" value="1"/>
</dbReference>
<dbReference type="PANTHER" id="PTHR20889">
    <property type="entry name" value="PHOSPHATASE, ORPHAN 1, 2"/>
    <property type="match status" value="1"/>
</dbReference>
<dbReference type="InterPro" id="IPR006384">
    <property type="entry name" value="HAD_hydro_PyrdxlP_Pase-like"/>
</dbReference>
<keyword evidence="2 7" id="KW-0479">Metal-binding</keyword>
<dbReference type="GO" id="GO:0016791">
    <property type="term" value="F:phosphatase activity"/>
    <property type="evidence" value="ECO:0007669"/>
    <property type="project" value="InterPro"/>
</dbReference>
<keyword evidence="4 7" id="KW-0460">Magnesium</keyword>
<dbReference type="OrthoDB" id="10267182at2759"/>
<proteinExistence type="predicted"/>
<evidence type="ECO:0000313" key="9">
    <source>
        <dbReference type="Proteomes" id="UP000738359"/>
    </source>
</evidence>
<feature type="binding site" evidence="7">
    <location>
        <position position="10"/>
    </location>
    <ligand>
        <name>Mg(2+)</name>
        <dbReference type="ChEBI" id="CHEBI:18420"/>
    </ligand>
</feature>
<sequence length="256" mass="28773">MAGLACFDFDWSLIDTDSDRFVIQSLSPELRRKLDTSPMQWTDLQNECLKDFYDQGGSGQVVRDALTKVPLDPDMIKACQLLHAKGWTLVIVSDANSIYIDGILQHYGIKQLFSAVITNPAFWDSQDRLHIQRLIPADAPPHGCPLGICSLNICKGQEIDKLQKQLRQQNSANKADGSTAENFAPSQRMLYVGDGRNDYCPALRMQSSQDIYFVRKGRSLEAYLEKSAPNIRDAIKARIILWTRAADILKVVQEIA</sequence>
<accession>A0A9P6M7D7</accession>
<dbReference type="GO" id="GO:0046872">
    <property type="term" value="F:metal ion binding"/>
    <property type="evidence" value="ECO:0007669"/>
    <property type="project" value="UniProtKB-KW"/>
</dbReference>
<dbReference type="PANTHER" id="PTHR20889:SF12">
    <property type="entry name" value="LP01149P"/>
    <property type="match status" value="1"/>
</dbReference>
<organism evidence="8 9">
    <name type="scientific">Mortierella alpina</name>
    <name type="common">Oleaginous fungus</name>
    <name type="synonym">Mortierella renispora</name>
    <dbReference type="NCBI Taxonomy" id="64518"/>
    <lineage>
        <taxon>Eukaryota</taxon>
        <taxon>Fungi</taxon>
        <taxon>Fungi incertae sedis</taxon>
        <taxon>Mucoromycota</taxon>
        <taxon>Mortierellomycotina</taxon>
        <taxon>Mortierellomycetes</taxon>
        <taxon>Mortierellales</taxon>
        <taxon>Mortierellaceae</taxon>
        <taxon>Mortierella</taxon>
    </lineage>
</organism>
<keyword evidence="9" id="KW-1185">Reference proteome</keyword>
<evidence type="ECO:0000313" key="8">
    <source>
        <dbReference type="EMBL" id="KAF9968847.1"/>
    </source>
</evidence>